<dbReference type="InterPro" id="IPR001130">
    <property type="entry name" value="TatD-like"/>
</dbReference>
<keyword evidence="2" id="KW-1185">Reference proteome</keyword>
<dbReference type="SUPFAM" id="SSF51556">
    <property type="entry name" value="Metallo-dependent hydrolases"/>
    <property type="match status" value="1"/>
</dbReference>
<name>A0ABD3J910_EUCGL</name>
<sequence length="209" mass="23212">MKAFDARCHLQDSRILRMAPKLIESALQSGEAGERGLFFVPFRTSDSTRSLEFYEATPSAVVGEIGLDKGSIGRKIDFNDQVKVLQNQLELTKELKKPASIYCVRAFGDLLQILKQTGPFPPDKAKKTLKTIPVDRILLKADALDALPMNLTFSTSPTESLNHPENIHAVLNYVVSLLDMPPEVLVEFSCKNAVCLFSYEGSKILLDKL</sequence>
<reference evidence="1 2" key="1">
    <citation type="submission" date="2024-11" db="EMBL/GenBank/DDBJ databases">
        <title>Chromosome-level genome assembly of Eucalyptus globulus Labill. provides insights into its genome evolution.</title>
        <authorList>
            <person name="Li X."/>
        </authorList>
    </citation>
    <scope>NUCLEOTIDE SEQUENCE [LARGE SCALE GENOMIC DNA]</scope>
    <source>
        <strain evidence="1">CL2024</strain>
        <tissue evidence="1">Fresh tender leaves</tissue>
    </source>
</reference>
<dbReference type="PANTHER" id="PTHR47176">
    <property type="entry name" value="OSJNBA0020J04.13 PROTEIN"/>
    <property type="match status" value="1"/>
</dbReference>
<organism evidence="1 2">
    <name type="scientific">Eucalyptus globulus</name>
    <name type="common">Tasmanian blue gum</name>
    <dbReference type="NCBI Taxonomy" id="34317"/>
    <lineage>
        <taxon>Eukaryota</taxon>
        <taxon>Viridiplantae</taxon>
        <taxon>Streptophyta</taxon>
        <taxon>Embryophyta</taxon>
        <taxon>Tracheophyta</taxon>
        <taxon>Spermatophyta</taxon>
        <taxon>Magnoliopsida</taxon>
        <taxon>eudicotyledons</taxon>
        <taxon>Gunneridae</taxon>
        <taxon>Pentapetalae</taxon>
        <taxon>rosids</taxon>
        <taxon>malvids</taxon>
        <taxon>Myrtales</taxon>
        <taxon>Myrtaceae</taxon>
        <taxon>Myrtoideae</taxon>
        <taxon>Eucalypteae</taxon>
        <taxon>Eucalyptus</taxon>
    </lineage>
</organism>
<dbReference type="EMBL" id="JBJKBG010000009">
    <property type="protein sequence ID" value="KAL3722093.1"/>
    <property type="molecule type" value="Genomic_DNA"/>
</dbReference>
<dbReference type="Pfam" id="PF01026">
    <property type="entry name" value="TatD_DNase"/>
    <property type="match status" value="1"/>
</dbReference>
<dbReference type="InterPro" id="IPR032466">
    <property type="entry name" value="Metal_Hydrolase"/>
</dbReference>
<protein>
    <submittedName>
        <fullName evidence="1">Uncharacterized protein</fullName>
    </submittedName>
</protein>
<dbReference type="PANTHER" id="PTHR47176:SF1">
    <property type="entry name" value="OS04G0577500 PROTEIN"/>
    <property type="match status" value="1"/>
</dbReference>
<evidence type="ECO:0000313" key="2">
    <source>
        <dbReference type="Proteomes" id="UP001634007"/>
    </source>
</evidence>
<accession>A0ABD3J910</accession>
<dbReference type="AlphaFoldDB" id="A0ABD3J910"/>
<evidence type="ECO:0000313" key="1">
    <source>
        <dbReference type="EMBL" id="KAL3722093.1"/>
    </source>
</evidence>
<comment type="caution">
    <text evidence="1">The sequence shown here is derived from an EMBL/GenBank/DDBJ whole genome shotgun (WGS) entry which is preliminary data.</text>
</comment>
<proteinExistence type="predicted"/>
<dbReference type="Gene3D" id="3.20.20.140">
    <property type="entry name" value="Metal-dependent hydrolases"/>
    <property type="match status" value="2"/>
</dbReference>
<gene>
    <name evidence="1" type="ORF">ACJRO7_034450</name>
</gene>
<dbReference type="Proteomes" id="UP001634007">
    <property type="component" value="Unassembled WGS sequence"/>
</dbReference>